<dbReference type="NCBIfam" id="TIGR01428">
    <property type="entry name" value="HAD_type_II"/>
    <property type="match status" value="1"/>
</dbReference>
<reference evidence="3 4" key="1">
    <citation type="submission" date="2024-09" db="EMBL/GenBank/DDBJ databases">
        <title>Itraconazole resistance in Madurella fahalii resulting from another homologue of gene encoding cytochrome P450 14-alpha sterol demethylase (CYP51).</title>
        <authorList>
            <person name="Yoshioka I."/>
            <person name="Fahal A.H."/>
            <person name="Kaneko S."/>
            <person name="Yaguchi T."/>
        </authorList>
    </citation>
    <scope>NUCLEOTIDE SEQUENCE [LARGE SCALE GENOMIC DNA]</scope>
    <source>
        <strain evidence="3 4">IFM 68171</strain>
    </source>
</reference>
<dbReference type="InterPro" id="IPR036412">
    <property type="entry name" value="HAD-like_sf"/>
</dbReference>
<dbReference type="RefSeq" id="XP_070919327.1">
    <property type="nucleotide sequence ID" value="XM_071063226.1"/>
</dbReference>
<dbReference type="InterPro" id="IPR023214">
    <property type="entry name" value="HAD_sf"/>
</dbReference>
<keyword evidence="4" id="KW-1185">Reference proteome</keyword>
<gene>
    <name evidence="3" type="ORF">MFIFM68171_07806</name>
</gene>
<protein>
    <submittedName>
        <fullName evidence="3">Haloacetate dehalogenase H-2</fullName>
    </submittedName>
</protein>
<dbReference type="SUPFAM" id="SSF56784">
    <property type="entry name" value="HAD-like"/>
    <property type="match status" value="1"/>
</dbReference>
<dbReference type="Gene3D" id="3.40.50.1000">
    <property type="entry name" value="HAD superfamily/HAD-like"/>
    <property type="match status" value="1"/>
</dbReference>
<dbReference type="InterPro" id="IPR006439">
    <property type="entry name" value="HAD-SF_hydro_IA"/>
</dbReference>
<dbReference type="GeneID" id="98178549"/>
<dbReference type="PANTHER" id="PTHR43316:SF3">
    <property type="entry name" value="HALOACID DEHALOGENASE, TYPE II (AFU_ORTHOLOGUE AFUA_2G07750)-RELATED"/>
    <property type="match status" value="1"/>
</dbReference>
<dbReference type="InterPro" id="IPR023198">
    <property type="entry name" value="PGP-like_dom2"/>
</dbReference>
<evidence type="ECO:0000313" key="3">
    <source>
        <dbReference type="EMBL" id="GAB1317596.1"/>
    </source>
</evidence>
<dbReference type="PANTHER" id="PTHR43316">
    <property type="entry name" value="HYDROLASE, HALOACID DELAHOGENASE-RELATED"/>
    <property type="match status" value="1"/>
</dbReference>
<dbReference type="InterPro" id="IPR051540">
    <property type="entry name" value="S-2-haloacid_dehalogenase"/>
</dbReference>
<dbReference type="Gene3D" id="1.10.150.240">
    <property type="entry name" value="Putative phosphatase, domain 2"/>
    <property type="match status" value="1"/>
</dbReference>
<dbReference type="NCBIfam" id="TIGR01493">
    <property type="entry name" value="HAD-SF-IA-v2"/>
    <property type="match status" value="1"/>
</dbReference>
<comment type="similarity">
    <text evidence="1">Belongs to the HAD-like hydrolase superfamily. S-2-haloalkanoic acid dehalogenase family.</text>
</comment>
<keyword evidence="2" id="KW-0378">Hydrolase</keyword>
<proteinExistence type="inferred from homology"/>
<dbReference type="SFLD" id="SFLDG01129">
    <property type="entry name" value="C1.5:_HAD__Beta-PGM__Phosphata"/>
    <property type="match status" value="1"/>
</dbReference>
<comment type="caution">
    <text evidence="3">The sequence shown here is derived from an EMBL/GenBank/DDBJ whole genome shotgun (WGS) entry which is preliminary data.</text>
</comment>
<dbReference type="SFLD" id="SFLDS00003">
    <property type="entry name" value="Haloacid_Dehalogenase"/>
    <property type="match status" value="1"/>
</dbReference>
<organism evidence="3 4">
    <name type="scientific">Madurella fahalii</name>
    <dbReference type="NCBI Taxonomy" id="1157608"/>
    <lineage>
        <taxon>Eukaryota</taxon>
        <taxon>Fungi</taxon>
        <taxon>Dikarya</taxon>
        <taxon>Ascomycota</taxon>
        <taxon>Pezizomycotina</taxon>
        <taxon>Sordariomycetes</taxon>
        <taxon>Sordariomycetidae</taxon>
        <taxon>Sordariales</taxon>
        <taxon>Sordariales incertae sedis</taxon>
        <taxon>Madurella</taxon>
    </lineage>
</organism>
<dbReference type="EMBL" id="BAAFSV010000004">
    <property type="protein sequence ID" value="GAB1317596.1"/>
    <property type="molecule type" value="Genomic_DNA"/>
</dbReference>
<sequence length="242" mass="26152">MAHKTTVIAFDLYGTLLSTESIAAELAGLFGDEAAKSVAALWRRYQLEYTWRINSMGIYRSFSEITRGALQHAVAETGLTLSANDVDRLMKAYDALHTFPEVPSALKTIECSRSVKAYVFSNGTRDMVSESVGTSPSLSPYASVFQGLVSVEGVQVFKPDKRAYDHLLKEVGKDGTPGDVWLVSANPFDALGAASAGLRSAWVDRAGKGWVDRLGDIVGSVKPTLVACDVDKAVQEIIRSAR</sequence>
<dbReference type="PRINTS" id="PR00413">
    <property type="entry name" value="HADHALOGNASE"/>
</dbReference>
<dbReference type="InterPro" id="IPR006328">
    <property type="entry name" value="2-HAD"/>
</dbReference>
<dbReference type="Proteomes" id="UP001628179">
    <property type="component" value="Unassembled WGS sequence"/>
</dbReference>
<accession>A0ABQ0GIK9</accession>
<dbReference type="Pfam" id="PF00702">
    <property type="entry name" value="Hydrolase"/>
    <property type="match status" value="1"/>
</dbReference>
<evidence type="ECO:0000256" key="1">
    <source>
        <dbReference type="ARBA" id="ARBA00008106"/>
    </source>
</evidence>
<evidence type="ECO:0000313" key="4">
    <source>
        <dbReference type="Proteomes" id="UP001628179"/>
    </source>
</evidence>
<evidence type="ECO:0000256" key="2">
    <source>
        <dbReference type="ARBA" id="ARBA00022801"/>
    </source>
</evidence>
<name>A0ABQ0GIK9_9PEZI</name>